<keyword evidence="1" id="KW-1133">Transmembrane helix</keyword>
<feature type="transmembrane region" description="Helical" evidence="1">
    <location>
        <begin position="52"/>
        <end position="77"/>
    </location>
</feature>
<reference evidence="2" key="1">
    <citation type="journal article" date="2023" name="Nat. Commun.">
        <title>Diploid and tetraploid genomes of Acorus and the evolution of monocots.</title>
        <authorList>
            <person name="Ma L."/>
            <person name="Liu K.W."/>
            <person name="Li Z."/>
            <person name="Hsiao Y.Y."/>
            <person name="Qi Y."/>
            <person name="Fu T."/>
            <person name="Tang G.D."/>
            <person name="Zhang D."/>
            <person name="Sun W.H."/>
            <person name="Liu D.K."/>
            <person name="Li Y."/>
            <person name="Chen G.Z."/>
            <person name="Liu X.D."/>
            <person name="Liao X.Y."/>
            <person name="Jiang Y.T."/>
            <person name="Yu X."/>
            <person name="Hao Y."/>
            <person name="Huang J."/>
            <person name="Zhao X.W."/>
            <person name="Ke S."/>
            <person name="Chen Y.Y."/>
            <person name="Wu W.L."/>
            <person name="Hsu J.L."/>
            <person name="Lin Y.F."/>
            <person name="Huang M.D."/>
            <person name="Li C.Y."/>
            <person name="Huang L."/>
            <person name="Wang Z.W."/>
            <person name="Zhao X."/>
            <person name="Zhong W.Y."/>
            <person name="Peng D.H."/>
            <person name="Ahmad S."/>
            <person name="Lan S."/>
            <person name="Zhang J.S."/>
            <person name="Tsai W.C."/>
            <person name="Van de Peer Y."/>
            <person name="Liu Z.J."/>
        </authorList>
    </citation>
    <scope>NUCLEOTIDE SEQUENCE</scope>
    <source>
        <strain evidence="2">CP</strain>
    </source>
</reference>
<comment type="caution">
    <text evidence="2">The sequence shown here is derived from an EMBL/GenBank/DDBJ whole genome shotgun (WGS) entry which is preliminary data.</text>
</comment>
<dbReference type="GO" id="GO:0050982">
    <property type="term" value="P:detection of mechanical stimulus"/>
    <property type="evidence" value="ECO:0007669"/>
    <property type="project" value="TreeGrafter"/>
</dbReference>
<feature type="transmembrane region" description="Helical" evidence="1">
    <location>
        <begin position="206"/>
        <end position="232"/>
    </location>
</feature>
<dbReference type="GO" id="GO:0016020">
    <property type="term" value="C:membrane"/>
    <property type="evidence" value="ECO:0007669"/>
    <property type="project" value="InterPro"/>
</dbReference>
<dbReference type="Proteomes" id="UP001180020">
    <property type="component" value="Unassembled WGS sequence"/>
</dbReference>
<feature type="transmembrane region" description="Helical" evidence="1">
    <location>
        <begin position="106"/>
        <end position="125"/>
    </location>
</feature>
<reference evidence="2" key="2">
    <citation type="submission" date="2023-06" db="EMBL/GenBank/DDBJ databases">
        <authorList>
            <person name="Ma L."/>
            <person name="Liu K.-W."/>
            <person name="Li Z."/>
            <person name="Hsiao Y.-Y."/>
            <person name="Qi Y."/>
            <person name="Fu T."/>
            <person name="Tang G."/>
            <person name="Zhang D."/>
            <person name="Sun W.-H."/>
            <person name="Liu D.-K."/>
            <person name="Li Y."/>
            <person name="Chen G.-Z."/>
            <person name="Liu X.-D."/>
            <person name="Liao X.-Y."/>
            <person name="Jiang Y.-T."/>
            <person name="Yu X."/>
            <person name="Hao Y."/>
            <person name="Huang J."/>
            <person name="Zhao X.-W."/>
            <person name="Ke S."/>
            <person name="Chen Y.-Y."/>
            <person name="Wu W.-L."/>
            <person name="Hsu J.-L."/>
            <person name="Lin Y.-F."/>
            <person name="Huang M.-D."/>
            <person name="Li C.-Y."/>
            <person name="Huang L."/>
            <person name="Wang Z.-W."/>
            <person name="Zhao X."/>
            <person name="Zhong W.-Y."/>
            <person name="Peng D.-H."/>
            <person name="Ahmad S."/>
            <person name="Lan S."/>
            <person name="Zhang J.-S."/>
            <person name="Tsai W.-C."/>
            <person name="Van De Peer Y."/>
            <person name="Liu Z.-J."/>
        </authorList>
    </citation>
    <scope>NUCLEOTIDE SEQUENCE</scope>
    <source>
        <strain evidence="2">CP</strain>
        <tissue evidence="2">Leaves</tissue>
    </source>
</reference>
<protein>
    <recommendedName>
        <fullName evidence="4">Piezo-type mechanosensitive ion channel homolog</fullName>
    </recommendedName>
</protein>
<name>A0AAV9F2Q1_ACOCL</name>
<dbReference type="GO" id="GO:0008381">
    <property type="term" value="F:mechanosensitive monoatomic ion channel activity"/>
    <property type="evidence" value="ECO:0007669"/>
    <property type="project" value="InterPro"/>
</dbReference>
<gene>
    <name evidence="2" type="ORF">QJS10_CPB04g00741</name>
</gene>
<evidence type="ECO:0000313" key="3">
    <source>
        <dbReference type="Proteomes" id="UP001180020"/>
    </source>
</evidence>
<feature type="transmembrane region" description="Helical" evidence="1">
    <location>
        <begin position="12"/>
        <end position="36"/>
    </location>
</feature>
<proteinExistence type="predicted"/>
<accession>A0AAV9F2Q1</accession>
<dbReference type="PANTHER" id="PTHR13167:SF25">
    <property type="entry name" value="PIEZO-TYPE MECHANOSENSITIVE ION CHANNEL COMPONENT"/>
    <property type="match status" value="1"/>
</dbReference>
<keyword evidence="3" id="KW-1185">Reference proteome</keyword>
<dbReference type="AlphaFoldDB" id="A0AAV9F2Q1"/>
<dbReference type="InterPro" id="IPR027272">
    <property type="entry name" value="Piezo"/>
</dbReference>
<dbReference type="GO" id="GO:0071260">
    <property type="term" value="P:cellular response to mechanical stimulus"/>
    <property type="evidence" value="ECO:0007669"/>
    <property type="project" value="TreeGrafter"/>
</dbReference>
<evidence type="ECO:0000256" key="1">
    <source>
        <dbReference type="SAM" id="Phobius"/>
    </source>
</evidence>
<evidence type="ECO:0000313" key="2">
    <source>
        <dbReference type="EMBL" id="KAK1319861.1"/>
    </source>
</evidence>
<evidence type="ECO:0008006" key="4">
    <source>
        <dbReference type="Google" id="ProtNLM"/>
    </source>
</evidence>
<sequence length="332" mass="38037">MGKFLAGFLLPLLLLAAAMLDWSLIPLVNLLAFFVVQYTRPKGGFQRKKRSLLLWSIVLFSILVISAQSIFYIIWIVKGKEQSISDAWWAKLVGFIRIQPWGSTSVVYFFVIQLAIALIAYLEVYENRFGWIPRRDSCWWSMLSSVEQLGSHLRVACCLLLPVVQLVVGISHPSWISLPFFICSCVGLVDWSLTSNFLGLFRWWRLLFLYAGFSILMLYVYQLPINFPGIFLTMAKFIGLYKVYGTSEWGEVISGISLVVFYFMLSSVKYDMDEMDSIMSMHESSLTEQLLPSKSGVRHTNVLLRGSVFRNFSINFFTYGFPVSNCRCIIAQ</sequence>
<feature type="transmembrane region" description="Helical" evidence="1">
    <location>
        <begin position="252"/>
        <end position="272"/>
    </location>
</feature>
<keyword evidence="1" id="KW-0472">Membrane</keyword>
<dbReference type="GO" id="GO:0005261">
    <property type="term" value="F:monoatomic cation channel activity"/>
    <property type="evidence" value="ECO:0007669"/>
    <property type="project" value="TreeGrafter"/>
</dbReference>
<dbReference type="EMBL" id="JAUJYO010000004">
    <property type="protein sequence ID" value="KAK1319861.1"/>
    <property type="molecule type" value="Genomic_DNA"/>
</dbReference>
<keyword evidence="1" id="KW-0812">Transmembrane</keyword>
<organism evidence="2 3">
    <name type="scientific">Acorus calamus</name>
    <name type="common">Sweet flag</name>
    <dbReference type="NCBI Taxonomy" id="4465"/>
    <lineage>
        <taxon>Eukaryota</taxon>
        <taxon>Viridiplantae</taxon>
        <taxon>Streptophyta</taxon>
        <taxon>Embryophyta</taxon>
        <taxon>Tracheophyta</taxon>
        <taxon>Spermatophyta</taxon>
        <taxon>Magnoliopsida</taxon>
        <taxon>Liliopsida</taxon>
        <taxon>Acoraceae</taxon>
        <taxon>Acorus</taxon>
    </lineage>
</organism>
<dbReference type="GO" id="GO:0042391">
    <property type="term" value="P:regulation of membrane potential"/>
    <property type="evidence" value="ECO:0007669"/>
    <property type="project" value="TreeGrafter"/>
</dbReference>
<dbReference type="PANTHER" id="PTHR13167">
    <property type="entry name" value="PIEZO-TYPE MECHANOSENSITIVE ION CHANNEL COMPONENT"/>
    <property type="match status" value="1"/>
</dbReference>